<evidence type="ECO:0000256" key="4">
    <source>
        <dbReference type="ARBA" id="ARBA00023319"/>
    </source>
</evidence>
<sequence>VVFGFFILIFNQMALCGSFADAKSDPEVIQTPPASSIHESERVTFQCQLKGAQMNDYYMFWYRQRLSEAPEFISREGRQYGEGFRERFTAELQSSNNRFSLLIDSARLEDSAIYYCA</sequence>
<dbReference type="SUPFAM" id="SSF48726">
    <property type="entry name" value="Immunoglobulin"/>
    <property type="match status" value="1"/>
</dbReference>
<comment type="caution">
    <text evidence="8">The sequence shown here is derived from an EMBL/GenBank/DDBJ whole genome shotgun (WGS) entry which is preliminary data.</text>
</comment>
<evidence type="ECO:0000313" key="8">
    <source>
        <dbReference type="EMBL" id="MBN3315873.1"/>
    </source>
</evidence>
<feature type="domain" description="Ig-like" evidence="7">
    <location>
        <begin position="26"/>
        <end position="117"/>
    </location>
</feature>
<evidence type="ECO:0000256" key="1">
    <source>
        <dbReference type="ARBA" id="ARBA00022729"/>
    </source>
</evidence>
<dbReference type="InterPro" id="IPR051287">
    <property type="entry name" value="TCR_variable_region"/>
</dbReference>
<dbReference type="PANTHER" id="PTHR19367:SF18">
    <property type="entry name" value="T CELL RECEPTOR ALPHA VARIABLE 16"/>
    <property type="match status" value="1"/>
</dbReference>
<evidence type="ECO:0000259" key="7">
    <source>
        <dbReference type="PROSITE" id="PS50835"/>
    </source>
</evidence>
<protein>
    <submittedName>
        <fullName evidence="8">LV657 protein</fullName>
    </submittedName>
</protein>
<keyword evidence="5" id="KW-0391">Immunity</keyword>
<keyword evidence="5" id="KW-1279">T cell receptor</keyword>
<reference evidence="8" key="1">
    <citation type="journal article" date="2021" name="Cell">
        <title>Tracing the genetic footprints of vertebrate landing in non-teleost ray-finned fishes.</title>
        <authorList>
            <person name="Bi X."/>
            <person name="Wang K."/>
            <person name="Yang L."/>
            <person name="Pan H."/>
            <person name="Jiang H."/>
            <person name="Wei Q."/>
            <person name="Fang M."/>
            <person name="Yu H."/>
            <person name="Zhu C."/>
            <person name="Cai Y."/>
            <person name="He Y."/>
            <person name="Gan X."/>
            <person name="Zeng H."/>
            <person name="Yu D."/>
            <person name="Zhu Y."/>
            <person name="Jiang H."/>
            <person name="Qiu Q."/>
            <person name="Yang H."/>
            <person name="Zhang Y.E."/>
            <person name="Wang W."/>
            <person name="Zhu M."/>
            <person name="He S."/>
            <person name="Zhang G."/>
        </authorList>
    </citation>
    <scope>NUCLEOTIDE SEQUENCE</scope>
    <source>
        <strain evidence="8">Allg_001</strain>
    </source>
</reference>
<feature type="chain" id="PRO_5035233831" evidence="6">
    <location>
        <begin position="17"/>
        <end position="117"/>
    </location>
</feature>
<keyword evidence="3" id="KW-0675">Receptor</keyword>
<dbReference type="Pfam" id="PF07686">
    <property type="entry name" value="V-set"/>
    <property type="match status" value="1"/>
</dbReference>
<dbReference type="InterPro" id="IPR007110">
    <property type="entry name" value="Ig-like_dom"/>
</dbReference>
<keyword evidence="1 6" id="KW-0732">Signal</keyword>
<dbReference type="InterPro" id="IPR013106">
    <property type="entry name" value="Ig_V-set"/>
</dbReference>
<feature type="non-terminal residue" evidence="8">
    <location>
        <position position="117"/>
    </location>
</feature>
<feature type="signal peptide" evidence="6">
    <location>
        <begin position="1"/>
        <end position="16"/>
    </location>
</feature>
<feature type="non-terminal residue" evidence="8">
    <location>
        <position position="1"/>
    </location>
</feature>
<evidence type="ECO:0000256" key="5">
    <source>
        <dbReference type="ARBA" id="ARBA00043266"/>
    </source>
</evidence>
<dbReference type="PROSITE" id="PS50835">
    <property type="entry name" value="IG_LIKE"/>
    <property type="match status" value="1"/>
</dbReference>
<dbReference type="EMBL" id="JAAWVO010025053">
    <property type="protein sequence ID" value="MBN3315873.1"/>
    <property type="molecule type" value="Genomic_DNA"/>
</dbReference>
<keyword evidence="2" id="KW-1064">Adaptive immunity</keyword>
<dbReference type="Proteomes" id="UP000736164">
    <property type="component" value="Unassembled WGS sequence"/>
</dbReference>
<dbReference type="SMART" id="SM00406">
    <property type="entry name" value="IGv"/>
    <property type="match status" value="1"/>
</dbReference>
<dbReference type="GO" id="GO:0042101">
    <property type="term" value="C:T cell receptor complex"/>
    <property type="evidence" value="ECO:0007669"/>
    <property type="project" value="UniProtKB-KW"/>
</dbReference>
<organism evidence="8 9">
    <name type="scientific">Atractosteus spatula</name>
    <name type="common">Alligator gar</name>
    <name type="synonym">Lepisosteus spatula</name>
    <dbReference type="NCBI Taxonomy" id="7917"/>
    <lineage>
        <taxon>Eukaryota</taxon>
        <taxon>Metazoa</taxon>
        <taxon>Chordata</taxon>
        <taxon>Craniata</taxon>
        <taxon>Vertebrata</taxon>
        <taxon>Euteleostomi</taxon>
        <taxon>Actinopterygii</taxon>
        <taxon>Neopterygii</taxon>
        <taxon>Holostei</taxon>
        <taxon>Semionotiformes</taxon>
        <taxon>Lepisosteidae</taxon>
        <taxon>Atractosteus</taxon>
    </lineage>
</organism>
<dbReference type="PANTHER" id="PTHR19367">
    <property type="entry name" value="T-CELL RECEPTOR ALPHA CHAIN V REGION"/>
    <property type="match status" value="1"/>
</dbReference>
<dbReference type="CDD" id="cd00099">
    <property type="entry name" value="IgV"/>
    <property type="match status" value="1"/>
</dbReference>
<evidence type="ECO:0000313" key="9">
    <source>
        <dbReference type="Proteomes" id="UP000736164"/>
    </source>
</evidence>
<proteinExistence type="predicted"/>
<evidence type="ECO:0000256" key="6">
    <source>
        <dbReference type="SAM" id="SignalP"/>
    </source>
</evidence>
<dbReference type="InterPro" id="IPR036179">
    <property type="entry name" value="Ig-like_dom_sf"/>
</dbReference>
<dbReference type="Gene3D" id="2.60.40.10">
    <property type="entry name" value="Immunoglobulins"/>
    <property type="match status" value="1"/>
</dbReference>
<dbReference type="GO" id="GO:0002250">
    <property type="term" value="P:adaptive immune response"/>
    <property type="evidence" value="ECO:0007669"/>
    <property type="project" value="UniProtKB-KW"/>
</dbReference>
<dbReference type="AlphaFoldDB" id="A0A8J7TAB2"/>
<dbReference type="InterPro" id="IPR013783">
    <property type="entry name" value="Ig-like_fold"/>
</dbReference>
<evidence type="ECO:0000256" key="2">
    <source>
        <dbReference type="ARBA" id="ARBA00023130"/>
    </source>
</evidence>
<accession>A0A8J7TAB2</accession>
<evidence type="ECO:0000256" key="3">
    <source>
        <dbReference type="ARBA" id="ARBA00023170"/>
    </source>
</evidence>
<name>A0A8J7TAB2_ATRSP</name>
<keyword evidence="9" id="KW-1185">Reference proteome</keyword>
<gene>
    <name evidence="8" type="primary">Iglv657</name>
    <name evidence="8" type="ORF">GTO95_0004648</name>
</gene>
<keyword evidence="4" id="KW-0393">Immunoglobulin domain</keyword>